<dbReference type="EMBL" id="JAWRCP010000002">
    <property type="protein sequence ID" value="MDW6094023.1"/>
    <property type="molecule type" value="Genomic_DNA"/>
</dbReference>
<comment type="caution">
    <text evidence="1">The sequence shown here is derived from an EMBL/GenBank/DDBJ whole genome shotgun (WGS) entry which is preliminary data.</text>
</comment>
<proteinExistence type="predicted"/>
<dbReference type="Proteomes" id="UP001279860">
    <property type="component" value="Unassembled WGS sequence"/>
</dbReference>
<sequence>MAIRATTKKPQHKDNNTMNILHLVSEDEESSFNSFIDHGVSRIKTNREFCGLSLSDFVQFILDGDISGKTIDGLIRTILTMQFEPDITQIVTLETYKENFSELLERYIEKNHQKVLKGYREHIQSIRTEAAIETYEHQKLSNF</sequence>
<organism evidence="1 2">
    <name type="scientific">Vibrio rhizosphaerae</name>
    <dbReference type="NCBI Taxonomy" id="398736"/>
    <lineage>
        <taxon>Bacteria</taxon>
        <taxon>Pseudomonadati</taxon>
        <taxon>Pseudomonadota</taxon>
        <taxon>Gammaproteobacteria</taxon>
        <taxon>Vibrionales</taxon>
        <taxon>Vibrionaceae</taxon>
        <taxon>Vibrio</taxon>
    </lineage>
</organism>
<evidence type="ECO:0000313" key="1">
    <source>
        <dbReference type="EMBL" id="MDW6094023.1"/>
    </source>
</evidence>
<name>A0ABU4J0J3_9VIBR</name>
<dbReference type="RefSeq" id="WP_318585377.1">
    <property type="nucleotide sequence ID" value="NZ_JAWRCP010000002.1"/>
</dbReference>
<gene>
    <name evidence="1" type="ORF">SBX64_15905</name>
</gene>
<accession>A0ABU4J0J3</accession>
<evidence type="ECO:0000313" key="2">
    <source>
        <dbReference type="Proteomes" id="UP001279860"/>
    </source>
</evidence>
<protein>
    <submittedName>
        <fullName evidence="1">Uncharacterized protein</fullName>
    </submittedName>
</protein>
<reference evidence="1 2" key="1">
    <citation type="submission" date="2023-11" db="EMBL/GenBank/DDBJ databases">
        <title>Plant-associative lifestyle of Vibrio porteresiae and its evolutionary dynamics.</title>
        <authorList>
            <person name="Rameshkumar N."/>
            <person name="Kirti K."/>
        </authorList>
    </citation>
    <scope>NUCLEOTIDE SEQUENCE [LARGE SCALE GENOMIC DNA]</scope>
    <source>
        <strain evidence="1 2">MSSRF7</strain>
    </source>
</reference>
<keyword evidence="2" id="KW-1185">Reference proteome</keyword>